<dbReference type="STRING" id="340021.TM5383_03172"/>
<dbReference type="GO" id="GO:0017038">
    <property type="term" value="P:protein import"/>
    <property type="evidence" value="ECO:0007669"/>
    <property type="project" value="TreeGrafter"/>
</dbReference>
<keyword evidence="11" id="KW-1185">Reference proteome</keyword>
<dbReference type="PANTHER" id="PTHR30625:SF11">
    <property type="entry name" value="MOTA_TOLQ_EXBB PROTON CHANNEL DOMAIN-CONTAINING PROTEIN"/>
    <property type="match status" value="1"/>
</dbReference>
<evidence type="ECO:0000256" key="6">
    <source>
        <dbReference type="RuleBase" id="RU004057"/>
    </source>
</evidence>
<keyword evidence="5 7" id="KW-0472">Membrane</keyword>
<dbReference type="EMBL" id="CYSF01000018">
    <property type="protein sequence ID" value="CUH85929.1"/>
    <property type="molecule type" value="Genomic_DNA"/>
</dbReference>
<comment type="similarity">
    <text evidence="6">Belongs to the exbB/tolQ family.</text>
</comment>
<evidence type="ECO:0000256" key="8">
    <source>
        <dbReference type="SAM" id="SignalP"/>
    </source>
</evidence>
<evidence type="ECO:0000256" key="7">
    <source>
        <dbReference type="SAM" id="Phobius"/>
    </source>
</evidence>
<dbReference type="InterPro" id="IPR050790">
    <property type="entry name" value="ExbB/TolQ_transport"/>
</dbReference>
<feature type="signal peptide" evidence="8">
    <location>
        <begin position="1"/>
        <end position="24"/>
    </location>
</feature>
<evidence type="ECO:0000313" key="10">
    <source>
        <dbReference type="EMBL" id="CUH85929.1"/>
    </source>
</evidence>
<keyword evidence="2" id="KW-1003">Cell membrane</keyword>
<name>A0A0P1GTA4_9RHOB</name>
<keyword evidence="3 7" id="KW-0812">Transmembrane</keyword>
<feature type="transmembrane region" description="Helical" evidence="7">
    <location>
        <begin position="188"/>
        <end position="214"/>
    </location>
</feature>
<keyword evidence="4 7" id="KW-1133">Transmembrane helix</keyword>
<accession>A0A0P1GTA4</accession>
<keyword evidence="6" id="KW-0653">Protein transport</keyword>
<organism evidence="10 11">
    <name type="scientific">Thalassovita mediterranea</name>
    <dbReference type="NCBI Taxonomy" id="340021"/>
    <lineage>
        <taxon>Bacteria</taxon>
        <taxon>Pseudomonadati</taxon>
        <taxon>Pseudomonadota</taxon>
        <taxon>Alphaproteobacteria</taxon>
        <taxon>Rhodobacterales</taxon>
        <taxon>Roseobacteraceae</taxon>
        <taxon>Thalassovita</taxon>
    </lineage>
</organism>
<evidence type="ECO:0000259" key="9">
    <source>
        <dbReference type="Pfam" id="PF01618"/>
    </source>
</evidence>
<feature type="chain" id="PRO_5006063754" evidence="8">
    <location>
        <begin position="25"/>
        <end position="321"/>
    </location>
</feature>
<evidence type="ECO:0000256" key="3">
    <source>
        <dbReference type="ARBA" id="ARBA00022692"/>
    </source>
</evidence>
<dbReference type="PANTHER" id="PTHR30625">
    <property type="entry name" value="PROTEIN TOLQ"/>
    <property type="match status" value="1"/>
</dbReference>
<evidence type="ECO:0000256" key="2">
    <source>
        <dbReference type="ARBA" id="ARBA00022475"/>
    </source>
</evidence>
<dbReference type="AlphaFoldDB" id="A0A0P1GTA4"/>
<sequence length="321" mass="33544">MSTMSIRLGLAVAGVFMLAASAFAQDVAQPQMPPLPQMQAPQVEAAPADPVSVALPQGVTPQPDELTAPDVATSASDAAMTFLRDGGPSIWAIAALSVLTLALILWKLWRFVILGAWGRGRAYKAVAAFEQGDIASAQQIVRDRSGLRSRMVAVAIDARLSRDDAAAREETARVAKQRLVEAASGLRALELIATIAPLLGLLGTVMGMIAAFQALQESGSRADPSMLAGGIWEALLTTAAGMAVAIPASAALTWFEAIVDRLRCDSEDMCARIFVVPLTEITPTTAQTKLQADRSRKTTVAASKAAVAQGMVPADLALAAE</sequence>
<evidence type="ECO:0000256" key="4">
    <source>
        <dbReference type="ARBA" id="ARBA00022989"/>
    </source>
</evidence>
<dbReference type="Proteomes" id="UP000051681">
    <property type="component" value="Unassembled WGS sequence"/>
</dbReference>
<evidence type="ECO:0000256" key="1">
    <source>
        <dbReference type="ARBA" id="ARBA00004651"/>
    </source>
</evidence>
<comment type="subcellular location">
    <subcellularLocation>
        <location evidence="1">Cell membrane</location>
        <topology evidence="1">Multi-pass membrane protein</topology>
    </subcellularLocation>
    <subcellularLocation>
        <location evidence="6">Membrane</location>
        <topology evidence="6">Multi-pass membrane protein</topology>
    </subcellularLocation>
</comment>
<gene>
    <name evidence="10" type="ORF">TM5383_03172</name>
</gene>
<evidence type="ECO:0000313" key="11">
    <source>
        <dbReference type="Proteomes" id="UP000051681"/>
    </source>
</evidence>
<dbReference type="RefSeq" id="WP_407702696.1">
    <property type="nucleotide sequence ID" value="NZ_FTNX01000007.1"/>
</dbReference>
<dbReference type="InterPro" id="IPR002898">
    <property type="entry name" value="MotA_ExbB_proton_chnl"/>
</dbReference>
<keyword evidence="6" id="KW-0813">Transport</keyword>
<evidence type="ECO:0000256" key="5">
    <source>
        <dbReference type="ARBA" id="ARBA00023136"/>
    </source>
</evidence>
<proteinExistence type="inferred from homology"/>
<feature type="transmembrane region" description="Helical" evidence="7">
    <location>
        <begin position="90"/>
        <end position="109"/>
    </location>
</feature>
<reference evidence="10 11" key="1">
    <citation type="submission" date="2015-09" db="EMBL/GenBank/DDBJ databases">
        <authorList>
            <consortium name="Swine Surveillance"/>
        </authorList>
    </citation>
    <scope>NUCLEOTIDE SEQUENCE [LARGE SCALE GENOMIC DNA]</scope>
    <source>
        <strain evidence="10 11">CECT 8383</strain>
    </source>
</reference>
<feature type="domain" description="MotA/TolQ/ExbB proton channel" evidence="9">
    <location>
        <begin position="162"/>
        <end position="262"/>
    </location>
</feature>
<feature type="transmembrane region" description="Helical" evidence="7">
    <location>
        <begin position="234"/>
        <end position="255"/>
    </location>
</feature>
<dbReference type="Pfam" id="PF01618">
    <property type="entry name" value="MotA_ExbB"/>
    <property type="match status" value="1"/>
</dbReference>
<keyword evidence="8" id="KW-0732">Signal</keyword>
<protein>
    <submittedName>
        <fullName evidence="10">Colicin uptake protein TolQ</fullName>
    </submittedName>
</protein>
<dbReference type="GO" id="GO:0005886">
    <property type="term" value="C:plasma membrane"/>
    <property type="evidence" value="ECO:0007669"/>
    <property type="project" value="UniProtKB-SubCell"/>
</dbReference>